<feature type="compositionally biased region" description="Acidic residues" evidence="1">
    <location>
        <begin position="111"/>
        <end position="148"/>
    </location>
</feature>
<feature type="region of interest" description="Disordered" evidence="1">
    <location>
        <begin position="107"/>
        <end position="148"/>
    </location>
</feature>
<organism evidence="2 3">
    <name type="scientific">Miscanthus lutarioriparius</name>
    <dbReference type="NCBI Taxonomy" id="422564"/>
    <lineage>
        <taxon>Eukaryota</taxon>
        <taxon>Viridiplantae</taxon>
        <taxon>Streptophyta</taxon>
        <taxon>Embryophyta</taxon>
        <taxon>Tracheophyta</taxon>
        <taxon>Spermatophyta</taxon>
        <taxon>Magnoliopsida</taxon>
        <taxon>Liliopsida</taxon>
        <taxon>Poales</taxon>
        <taxon>Poaceae</taxon>
        <taxon>PACMAD clade</taxon>
        <taxon>Panicoideae</taxon>
        <taxon>Andropogonodae</taxon>
        <taxon>Andropogoneae</taxon>
        <taxon>Saccharinae</taxon>
        <taxon>Miscanthus</taxon>
    </lineage>
</organism>
<accession>A0A811Q6J7</accession>
<dbReference type="AlphaFoldDB" id="A0A811Q6J7"/>
<evidence type="ECO:0000313" key="3">
    <source>
        <dbReference type="Proteomes" id="UP000604825"/>
    </source>
</evidence>
<reference evidence="2" key="1">
    <citation type="submission" date="2020-10" db="EMBL/GenBank/DDBJ databases">
        <authorList>
            <person name="Han B."/>
            <person name="Lu T."/>
            <person name="Zhao Q."/>
            <person name="Huang X."/>
            <person name="Zhao Y."/>
        </authorList>
    </citation>
    <scope>NUCLEOTIDE SEQUENCE</scope>
</reference>
<sequence length="148" mass="17103">MDRAWETHIGHDEGDSIANGEGFDEVDRMDQMLIDLAGDNPPIVDEQPTPFATTFYRMVDSASLSRKLRRNQRGIRSLSNEYKVAFLYILTNIPEMDDFFILGDNRKTTVEDEEYDEEAIDEEGNTTEEEHEAITDESEEETYDHDDD</sequence>
<protein>
    <submittedName>
        <fullName evidence="2">Uncharacterized protein</fullName>
    </submittedName>
</protein>
<name>A0A811Q6J7_9POAL</name>
<comment type="caution">
    <text evidence="2">The sequence shown here is derived from an EMBL/GenBank/DDBJ whole genome shotgun (WGS) entry which is preliminary data.</text>
</comment>
<keyword evidence="3" id="KW-1185">Reference proteome</keyword>
<dbReference type="Proteomes" id="UP000604825">
    <property type="component" value="Unassembled WGS sequence"/>
</dbReference>
<proteinExistence type="predicted"/>
<evidence type="ECO:0000313" key="2">
    <source>
        <dbReference type="EMBL" id="CAD6252849.1"/>
    </source>
</evidence>
<dbReference type="EMBL" id="CAJGYO010000009">
    <property type="protein sequence ID" value="CAD6252849.1"/>
    <property type="molecule type" value="Genomic_DNA"/>
</dbReference>
<evidence type="ECO:0000256" key="1">
    <source>
        <dbReference type="SAM" id="MobiDB-lite"/>
    </source>
</evidence>
<gene>
    <name evidence="2" type="ORF">NCGR_LOCUS36496</name>
</gene>